<dbReference type="GeneID" id="3684078"/>
<organism evidence="3 4">
    <name type="scientific">Emericella nidulans (strain FGSC A4 / ATCC 38163 / CBS 112.46 / NRRL 194 / M139)</name>
    <name type="common">Aspergillus nidulans</name>
    <dbReference type="NCBI Taxonomy" id="227321"/>
    <lineage>
        <taxon>Eukaryota</taxon>
        <taxon>Fungi</taxon>
        <taxon>Dikarya</taxon>
        <taxon>Ascomycota</taxon>
        <taxon>Pezizomycotina</taxon>
        <taxon>Eurotiomycetes</taxon>
        <taxon>Eurotiomycetidae</taxon>
        <taxon>Eurotiales</taxon>
        <taxon>Aspergillaceae</taxon>
        <taxon>Aspergillus</taxon>
        <taxon>Aspergillus subgen. Nidulantes</taxon>
    </lineage>
</organism>
<dbReference type="AlphaFoldDB" id="Q5AQF0"/>
<keyword evidence="2" id="KW-1133">Transmembrane helix</keyword>
<evidence type="ECO:0000256" key="1">
    <source>
        <dbReference type="SAM" id="MobiDB-lite"/>
    </source>
</evidence>
<keyword evidence="2" id="KW-0472">Membrane</keyword>
<dbReference type="InParanoid" id="Q5AQF0"/>
<feature type="region of interest" description="Disordered" evidence="1">
    <location>
        <begin position="428"/>
        <end position="457"/>
    </location>
</feature>
<feature type="region of interest" description="Disordered" evidence="1">
    <location>
        <begin position="541"/>
        <end position="589"/>
    </location>
</feature>
<feature type="region of interest" description="Disordered" evidence="1">
    <location>
        <begin position="843"/>
        <end position="953"/>
    </location>
</feature>
<name>Q5AQF0_EMENI</name>
<protein>
    <submittedName>
        <fullName evidence="3">Uncharacterized protein</fullName>
    </submittedName>
</protein>
<feature type="compositionally biased region" description="Polar residues" evidence="1">
    <location>
        <begin position="874"/>
        <end position="888"/>
    </location>
</feature>
<feature type="transmembrane region" description="Helical" evidence="2">
    <location>
        <begin position="209"/>
        <end position="240"/>
    </location>
</feature>
<feature type="compositionally biased region" description="Polar residues" evidence="1">
    <location>
        <begin position="925"/>
        <end position="953"/>
    </location>
</feature>
<dbReference type="EMBL" id="BN001303">
    <property type="protein sequence ID" value="CBF77955.1"/>
    <property type="molecule type" value="Genomic_DNA"/>
</dbReference>
<accession>C8V9L6</accession>
<feature type="compositionally biased region" description="Basic residues" evidence="1">
    <location>
        <begin position="691"/>
        <end position="700"/>
    </location>
</feature>
<dbReference type="KEGG" id="ani:ANIA_09480"/>
<gene>
    <name evidence="3" type="ORF">ANIA_09480</name>
</gene>
<feature type="region of interest" description="Disordered" evidence="1">
    <location>
        <begin position="658"/>
        <end position="807"/>
    </location>
</feature>
<sequence>MAIRLGCAGASVFPWTKCPVASIGAPDIVWDSYGGRPRRKQTEKNETDRGEEAWTMVAKVRPTTFYKQTGVSPRTRAYRIGDTDVSQQLGIQVPGGAKMKHRSKFQRYYWADLVCSETDVIDCTLDRIDLFTEGMDYHRIPHAFGRNAGTFLRPLQQQPPSPSLRWLFRHHHHAHVCLSSLSLRLAKHCSSAAYFRTSRARHTPGGRRGIMIALTTAVAIAVTCSVIFMVSAVVITIIWIKIRQERKSLAIIRHPHGPYAHGLSTFPAETFTELSREEGSALRQYGQLPYGRPTEWGLLASRESLDPSGGDKSPIKLLKKTRSFSLKHSISSKSKREPKNLAKPASLVALEETSEDPQSQVSASKENLIVSAVDGVLELPAETTPRQTPEKEEGQPSTANTIRPVSGGWPLLRQTERPNALFPVFEDHHEGTGTNGTRVRGGSITSQTPGMAPDQPVPPPPCAYPPNRFRLSKNDSIRFSSVSIETADSSILDESRRTSANVDGSLSSPALPPCPTFMPFSANDVGKECDRLSFAANGAPYIFPPSSPARKGQRVDERSPPRRSLTACGPTRSSERVSPPPRRSESLSARQSLDNTARAYLDLDHIPPLNTRNRNNGLLPQFTQLQRHSMHASLPRDNDPFYNGTDTLYSFTYHPQTTGRRASSFQPQETPSQIANSHPRLPLTSAMKSSGQRKGHRRQNCVRISIHPPITFGGPAFSPMVEEPEDAEELNNRRSEISDLSTSNISRNSSVSAMSTTNRSSFQSNKSDRPSSRIVDVATDKRIDSSGSPVKKKRHTQQEPAFANAKALPEIFTSLPTTVEKDSLSQTPSPERNPLIWKIPYQASPTSLENPPTPGSPRRSAVMGPRTQPRPARNSYQSLIPSGDTNKPSSPPSIRPTRNNTVKDTRRKQSPSPRRAKSEAKERISPSSHTQNGKRSSHAPTSDISSNTQSKIAGTQVSAIVPIWEDRNKSEVQKTPRRSTVSLVYDPLSLNEKSDISPKRSQADRLARMSSFKNSKRGCTTPARKTVGLGIGAATPGSLYDGDGFLKE</sequence>
<keyword evidence="2" id="KW-0812">Transmembrane</keyword>
<dbReference type="RefSeq" id="XP_868862.1">
    <property type="nucleotide sequence ID" value="XM_863769.1"/>
</dbReference>
<dbReference type="OMA" id="HPPITFG"/>
<accession>Q5AQF0</accession>
<reference evidence="4" key="2">
    <citation type="journal article" date="2009" name="Fungal Genet. Biol.">
        <title>The 2008 update of the Aspergillus nidulans genome annotation: a community effort.</title>
        <authorList>
            <person name="Wortman J.R."/>
            <person name="Gilsenan J.M."/>
            <person name="Joardar V."/>
            <person name="Deegan J."/>
            <person name="Clutterbuck J."/>
            <person name="Andersen M.R."/>
            <person name="Archer D."/>
            <person name="Bencina M."/>
            <person name="Braus G."/>
            <person name="Coutinho P."/>
            <person name="von Dohren H."/>
            <person name="Doonan J."/>
            <person name="Driessen A.J."/>
            <person name="Durek P."/>
            <person name="Espeso E."/>
            <person name="Fekete E."/>
            <person name="Flipphi M."/>
            <person name="Estrada C.G."/>
            <person name="Geysens S."/>
            <person name="Goldman G."/>
            <person name="de Groot P.W."/>
            <person name="Hansen K."/>
            <person name="Harris S.D."/>
            <person name="Heinekamp T."/>
            <person name="Helmstaedt K."/>
            <person name="Henrissat B."/>
            <person name="Hofmann G."/>
            <person name="Homan T."/>
            <person name="Horio T."/>
            <person name="Horiuchi H."/>
            <person name="James S."/>
            <person name="Jones M."/>
            <person name="Karaffa L."/>
            <person name="Karanyi Z."/>
            <person name="Kato M."/>
            <person name="Keller N."/>
            <person name="Kelly D.E."/>
            <person name="Kiel J.A."/>
            <person name="Kim J.M."/>
            <person name="van der Klei I.J."/>
            <person name="Klis F.M."/>
            <person name="Kovalchuk A."/>
            <person name="Krasevec N."/>
            <person name="Kubicek C.P."/>
            <person name="Liu B."/>
            <person name="Maccabe A."/>
            <person name="Meyer V."/>
            <person name="Mirabito P."/>
            <person name="Miskei M."/>
            <person name="Mos M."/>
            <person name="Mullins J."/>
            <person name="Nelson D.R."/>
            <person name="Nielsen J."/>
            <person name="Oakley B.R."/>
            <person name="Osmani S.A."/>
            <person name="Pakula T."/>
            <person name="Paszewski A."/>
            <person name="Paulsen I."/>
            <person name="Pilsyk S."/>
            <person name="Pocsi I."/>
            <person name="Punt P.J."/>
            <person name="Ram A.F."/>
            <person name="Ren Q."/>
            <person name="Robellet X."/>
            <person name="Robson G."/>
            <person name="Seiboth B."/>
            <person name="van Solingen P."/>
            <person name="Specht T."/>
            <person name="Sun J."/>
            <person name="Taheri-Talesh N."/>
            <person name="Takeshita N."/>
            <person name="Ussery D."/>
            <person name="vanKuyk P.A."/>
            <person name="Visser H."/>
            <person name="van de Vondervoort P.J."/>
            <person name="de Vries R.P."/>
            <person name="Walton J."/>
            <person name="Xiang X."/>
            <person name="Xiong Y."/>
            <person name="Zeng A.P."/>
            <person name="Brandt B.W."/>
            <person name="Cornell M.J."/>
            <person name="van den Hondel C.A."/>
            <person name="Visser J."/>
            <person name="Oliver S.G."/>
            <person name="Turner G."/>
        </authorList>
    </citation>
    <scope>GENOME REANNOTATION</scope>
    <source>
        <strain evidence="4">FGSC A4 / ATCC 38163 / CBS 112.46 / NRRL 194 / M139</strain>
    </source>
</reference>
<dbReference type="eggNOG" id="ENOG502SYS3">
    <property type="taxonomic scope" value="Eukaryota"/>
</dbReference>
<evidence type="ECO:0000313" key="3">
    <source>
        <dbReference type="EMBL" id="CBF77955.1"/>
    </source>
</evidence>
<reference evidence="4" key="1">
    <citation type="journal article" date="2005" name="Nature">
        <title>Sequencing of Aspergillus nidulans and comparative analysis with A. fumigatus and A. oryzae.</title>
        <authorList>
            <person name="Galagan J.E."/>
            <person name="Calvo S.E."/>
            <person name="Cuomo C."/>
            <person name="Ma L.J."/>
            <person name="Wortman J.R."/>
            <person name="Batzoglou S."/>
            <person name="Lee S.I."/>
            <person name="Basturkmen M."/>
            <person name="Spevak C.C."/>
            <person name="Clutterbuck J."/>
            <person name="Kapitonov V."/>
            <person name="Jurka J."/>
            <person name="Scazzocchio C."/>
            <person name="Farman M."/>
            <person name="Butler J."/>
            <person name="Purcell S."/>
            <person name="Harris S."/>
            <person name="Braus G.H."/>
            <person name="Draht O."/>
            <person name="Busch S."/>
            <person name="D'Enfert C."/>
            <person name="Bouchier C."/>
            <person name="Goldman G.H."/>
            <person name="Bell-Pedersen D."/>
            <person name="Griffiths-Jones S."/>
            <person name="Doonan J.H."/>
            <person name="Yu J."/>
            <person name="Vienken K."/>
            <person name="Pain A."/>
            <person name="Freitag M."/>
            <person name="Selker E.U."/>
            <person name="Archer D.B."/>
            <person name="Penalva M.A."/>
            <person name="Oakley B.R."/>
            <person name="Momany M."/>
            <person name="Tanaka T."/>
            <person name="Kumagai T."/>
            <person name="Asai K."/>
            <person name="Machida M."/>
            <person name="Nierman W.C."/>
            <person name="Denning D.W."/>
            <person name="Caddick M."/>
            <person name="Hynes M."/>
            <person name="Paoletti M."/>
            <person name="Fischer R."/>
            <person name="Miller B."/>
            <person name="Dyer P."/>
            <person name="Sachs M.S."/>
            <person name="Osmani S.A."/>
            <person name="Birren B.W."/>
        </authorList>
    </citation>
    <scope>NUCLEOTIDE SEQUENCE [LARGE SCALE GENOMIC DNA]</scope>
    <source>
        <strain evidence="4">FGSC A4 / ATCC 38163 / CBS 112.46 / NRRL 194 / M139</strain>
    </source>
</reference>
<dbReference type="OrthoDB" id="3546893at2759"/>
<feature type="region of interest" description="Disordered" evidence="1">
    <location>
        <begin position="379"/>
        <end position="408"/>
    </location>
</feature>
<keyword evidence="4" id="KW-1185">Reference proteome</keyword>
<feature type="compositionally biased region" description="Low complexity" evidence="1">
    <location>
        <begin position="738"/>
        <end position="755"/>
    </location>
</feature>
<dbReference type="Proteomes" id="UP000000560">
    <property type="component" value="Chromosome III"/>
</dbReference>
<feature type="compositionally biased region" description="Polar residues" evidence="1">
    <location>
        <begin position="756"/>
        <end position="765"/>
    </location>
</feature>
<evidence type="ECO:0000256" key="2">
    <source>
        <dbReference type="SAM" id="Phobius"/>
    </source>
</evidence>
<dbReference type="HOGENOM" id="CLU_010780_0_0_1"/>
<evidence type="ECO:0000313" key="4">
    <source>
        <dbReference type="Proteomes" id="UP000000560"/>
    </source>
</evidence>
<feature type="compositionally biased region" description="Polar residues" evidence="1">
    <location>
        <begin position="658"/>
        <end position="676"/>
    </location>
</feature>
<proteinExistence type="predicted"/>